<dbReference type="OrthoDB" id="9807214at2"/>
<keyword evidence="1" id="KW-0472">Membrane</keyword>
<dbReference type="Proteomes" id="UP000246050">
    <property type="component" value="Unassembled WGS sequence"/>
</dbReference>
<comment type="caution">
    <text evidence="2">The sequence shown here is derived from an EMBL/GenBank/DDBJ whole genome shotgun (WGS) entry which is preliminary data.</text>
</comment>
<evidence type="ECO:0000256" key="1">
    <source>
        <dbReference type="RuleBase" id="RU363076"/>
    </source>
</evidence>
<keyword evidence="1" id="KW-1003">Cell membrane</keyword>
<accession>A0A317CVQ8</accession>
<reference evidence="2 3" key="1">
    <citation type="submission" date="2018-05" db="EMBL/GenBank/DDBJ databases">
        <title>Micromonosporas from Atacama Desert.</title>
        <authorList>
            <person name="Carro L."/>
            <person name="Golinska P."/>
            <person name="Klenk H.-P."/>
            <person name="Goodfellow M."/>
        </authorList>
    </citation>
    <scope>NUCLEOTIDE SEQUENCE [LARGE SCALE GENOMIC DNA]</scope>
    <source>
        <strain evidence="2 3">4G51</strain>
    </source>
</reference>
<gene>
    <name evidence="2" type="ORF">DKT69_36775</name>
</gene>
<comment type="similarity">
    <text evidence="1">Belongs to the SURF1 family.</text>
</comment>
<proteinExistence type="inferred from homology"/>
<name>A0A317CVQ8_9ACTN</name>
<dbReference type="Pfam" id="PF02104">
    <property type="entry name" value="SURF1"/>
    <property type="match status" value="1"/>
</dbReference>
<comment type="subcellular location">
    <subcellularLocation>
        <location evidence="1">Cell membrane</location>
        <topology evidence="1">Multi-pass membrane protein</topology>
    </subcellularLocation>
</comment>
<sequence length="67" mass="7492">MYRFLLTPRWLGCLALTLVAAAVMVFLGNWQLDRYQGRTAINERIDAGATMSPAPASIRSLIAVRPW</sequence>
<feature type="non-terminal residue" evidence="2">
    <location>
        <position position="67"/>
    </location>
</feature>
<dbReference type="AlphaFoldDB" id="A0A317CVQ8"/>
<dbReference type="RefSeq" id="WP_146231322.1">
    <property type="nucleotide sequence ID" value="NZ_QGKS01000515.1"/>
</dbReference>
<dbReference type="InterPro" id="IPR002994">
    <property type="entry name" value="Surf1/Shy1"/>
</dbReference>
<protein>
    <recommendedName>
        <fullName evidence="1">SURF1-like protein</fullName>
    </recommendedName>
</protein>
<organism evidence="2 3">
    <name type="scientific">Micromonospora sicca</name>
    <dbReference type="NCBI Taxonomy" id="2202420"/>
    <lineage>
        <taxon>Bacteria</taxon>
        <taxon>Bacillati</taxon>
        <taxon>Actinomycetota</taxon>
        <taxon>Actinomycetes</taxon>
        <taxon>Micromonosporales</taxon>
        <taxon>Micromonosporaceae</taxon>
        <taxon>Micromonospora</taxon>
    </lineage>
</organism>
<dbReference type="EMBL" id="QGKS01000515">
    <property type="protein sequence ID" value="PWR06499.1"/>
    <property type="molecule type" value="Genomic_DNA"/>
</dbReference>
<evidence type="ECO:0000313" key="2">
    <source>
        <dbReference type="EMBL" id="PWR06499.1"/>
    </source>
</evidence>
<dbReference type="GO" id="GO:0005886">
    <property type="term" value="C:plasma membrane"/>
    <property type="evidence" value="ECO:0007669"/>
    <property type="project" value="UniProtKB-SubCell"/>
</dbReference>
<evidence type="ECO:0000313" key="3">
    <source>
        <dbReference type="Proteomes" id="UP000246050"/>
    </source>
</evidence>